<dbReference type="Pfam" id="PF13263">
    <property type="entry name" value="PHP_C"/>
    <property type="match status" value="1"/>
</dbReference>
<keyword evidence="3" id="KW-1185">Reference proteome</keyword>
<dbReference type="RefSeq" id="WP_379894206.1">
    <property type="nucleotide sequence ID" value="NZ_CBCSCT010000065.1"/>
</dbReference>
<feature type="domain" description="Polymerase/histidinol phosphatase N-terminal" evidence="1">
    <location>
        <begin position="3"/>
        <end position="83"/>
    </location>
</feature>
<organism evidence="2 3">
    <name type="scientific">Marinicrinis lubricantis</name>
    <dbReference type="NCBI Taxonomy" id="2086470"/>
    <lineage>
        <taxon>Bacteria</taxon>
        <taxon>Bacillati</taxon>
        <taxon>Bacillota</taxon>
        <taxon>Bacilli</taxon>
        <taxon>Bacillales</taxon>
        <taxon>Paenibacillaceae</taxon>
    </lineage>
</organism>
<dbReference type="InterPro" id="IPR016195">
    <property type="entry name" value="Pol/histidinol_Pase-like"/>
</dbReference>
<dbReference type="InterPro" id="IPR003141">
    <property type="entry name" value="Pol/His_phosphatase_N"/>
</dbReference>
<protein>
    <submittedName>
        <fullName evidence="2">PHP domain-containing protein</fullName>
    </submittedName>
</protein>
<reference evidence="3" key="1">
    <citation type="journal article" date="2019" name="Int. J. Syst. Evol. Microbiol.">
        <title>The Global Catalogue of Microorganisms (GCM) 10K type strain sequencing project: providing services to taxonomists for standard genome sequencing and annotation.</title>
        <authorList>
            <consortium name="The Broad Institute Genomics Platform"/>
            <consortium name="The Broad Institute Genome Sequencing Center for Infectious Disease"/>
            <person name="Wu L."/>
            <person name="Ma J."/>
        </authorList>
    </citation>
    <scope>NUCLEOTIDE SEQUENCE [LARGE SCALE GENOMIC DNA]</scope>
    <source>
        <strain evidence="3">CCM 8749</strain>
    </source>
</reference>
<dbReference type="Proteomes" id="UP001596250">
    <property type="component" value="Unassembled WGS sequence"/>
</dbReference>
<dbReference type="EMBL" id="JBHSQV010000141">
    <property type="protein sequence ID" value="MFC5986899.1"/>
    <property type="molecule type" value="Genomic_DNA"/>
</dbReference>
<proteinExistence type="predicted"/>
<dbReference type="PANTHER" id="PTHR42924:SF3">
    <property type="entry name" value="POLYMERASE_HISTIDINOL PHOSPHATASE N-TERMINAL DOMAIN-CONTAINING PROTEIN"/>
    <property type="match status" value="1"/>
</dbReference>
<dbReference type="Pfam" id="PF02811">
    <property type="entry name" value="PHP"/>
    <property type="match status" value="1"/>
</dbReference>
<dbReference type="InterPro" id="IPR052018">
    <property type="entry name" value="PHP_domain"/>
</dbReference>
<comment type="caution">
    <text evidence="2">The sequence shown here is derived from an EMBL/GenBank/DDBJ whole genome shotgun (WGS) entry which is preliminary data.</text>
</comment>
<dbReference type="SMART" id="SM00481">
    <property type="entry name" value="POLIIIAc"/>
    <property type="match status" value="1"/>
</dbReference>
<name>A0ABW1IP90_9BACL</name>
<gene>
    <name evidence="2" type="ORF">ACFPXP_10775</name>
</gene>
<dbReference type="InterPro" id="IPR004013">
    <property type="entry name" value="PHP_dom"/>
</dbReference>
<sequence length="266" mass="30580">MNIDFHTHGKLSKKTEFSVDYFLEMIEEAKANGLDAIALTEHFNTIRFSDIYDTLDRLFPYNGHVYVADGLKIFPGMEVDIAETGHILMISTRENIRALREKLHDHTDPDHFVPFGVLLDWTEQEDILRIGAHPYRESTPLHHLPDELLNRLDAFDLNGKDLYQYSKKTYRVKVEQLAERFGKPVVAGSDTHQCLQYGSVWNEIEADCHSISDLKASLTSKAYQIHVSICLESKVKGAIMMKKLLKQSLEDGHDRFDEETQQERTG</sequence>
<evidence type="ECO:0000313" key="3">
    <source>
        <dbReference type="Proteomes" id="UP001596250"/>
    </source>
</evidence>
<dbReference type="PANTHER" id="PTHR42924">
    <property type="entry name" value="EXONUCLEASE"/>
    <property type="match status" value="1"/>
</dbReference>
<evidence type="ECO:0000313" key="2">
    <source>
        <dbReference type="EMBL" id="MFC5986899.1"/>
    </source>
</evidence>
<dbReference type="SUPFAM" id="SSF89550">
    <property type="entry name" value="PHP domain-like"/>
    <property type="match status" value="1"/>
</dbReference>
<evidence type="ECO:0000259" key="1">
    <source>
        <dbReference type="SMART" id="SM00481"/>
    </source>
</evidence>
<dbReference type="Gene3D" id="3.20.20.140">
    <property type="entry name" value="Metal-dependent hydrolases"/>
    <property type="match status" value="1"/>
</dbReference>
<accession>A0ABW1IP90</accession>
<dbReference type="CDD" id="cd07432">
    <property type="entry name" value="PHP_HisPPase"/>
    <property type="match status" value="1"/>
</dbReference>